<sequence>MGGVRGPGMMVPKLHLPFFPQVLAIGSLVREGRILLKHELDTNGLKFHPRYHLVRQESTVSFRIYLLHWHNRGGGMTLPLLPMTLRIMMLAENLNLKTWRILGFSVANYTSFWMLWDLSTVHSLASEQNIIR</sequence>
<organism evidence="1">
    <name type="scientific">Lepeophtheirus salmonis</name>
    <name type="common">Salmon louse</name>
    <name type="synonym">Caligus salmonis</name>
    <dbReference type="NCBI Taxonomy" id="72036"/>
    <lineage>
        <taxon>Eukaryota</taxon>
        <taxon>Metazoa</taxon>
        <taxon>Ecdysozoa</taxon>
        <taxon>Arthropoda</taxon>
        <taxon>Crustacea</taxon>
        <taxon>Multicrustacea</taxon>
        <taxon>Hexanauplia</taxon>
        <taxon>Copepoda</taxon>
        <taxon>Siphonostomatoida</taxon>
        <taxon>Caligidae</taxon>
        <taxon>Lepeophtheirus</taxon>
    </lineage>
</organism>
<protein>
    <submittedName>
        <fullName evidence="1">Uncharacterized protein</fullName>
    </submittedName>
</protein>
<proteinExistence type="predicted"/>
<dbReference type="AlphaFoldDB" id="A0A0K2VE05"/>
<reference evidence="1" key="1">
    <citation type="submission" date="2014-05" db="EMBL/GenBank/DDBJ databases">
        <authorList>
            <person name="Chronopoulou M."/>
        </authorList>
    </citation>
    <scope>NUCLEOTIDE SEQUENCE</scope>
    <source>
        <tissue evidence="1">Whole organism</tissue>
    </source>
</reference>
<dbReference type="EMBL" id="HACA01031348">
    <property type="protein sequence ID" value="CDW48709.1"/>
    <property type="molecule type" value="Transcribed_RNA"/>
</dbReference>
<name>A0A0K2VE05_LEPSM</name>
<evidence type="ECO:0000313" key="1">
    <source>
        <dbReference type="EMBL" id="CDW48709.1"/>
    </source>
</evidence>
<accession>A0A0K2VE05</accession>